<accession>K6ZSC5</accession>
<dbReference type="Proteomes" id="UP000011864">
    <property type="component" value="Chromosome"/>
</dbReference>
<name>K6ZSC5_9ALTE</name>
<organism evidence="1 2">
    <name type="scientific">Paraglaciecola psychrophila 170</name>
    <dbReference type="NCBI Taxonomy" id="1129794"/>
    <lineage>
        <taxon>Bacteria</taxon>
        <taxon>Pseudomonadati</taxon>
        <taxon>Pseudomonadota</taxon>
        <taxon>Gammaproteobacteria</taxon>
        <taxon>Alteromonadales</taxon>
        <taxon>Alteromonadaceae</taxon>
        <taxon>Paraglaciecola</taxon>
    </lineage>
</organism>
<evidence type="ECO:0000313" key="2">
    <source>
        <dbReference type="Proteomes" id="UP000011864"/>
    </source>
</evidence>
<dbReference type="KEGG" id="gps:C427_0996"/>
<evidence type="ECO:0008006" key="3">
    <source>
        <dbReference type="Google" id="ProtNLM"/>
    </source>
</evidence>
<dbReference type="HOGENOM" id="CLU_2220627_0_0_6"/>
<dbReference type="PATRIC" id="fig|1129794.4.peg.984"/>
<evidence type="ECO:0000313" key="1">
    <source>
        <dbReference type="EMBL" id="AGH43105.1"/>
    </source>
</evidence>
<dbReference type="eggNOG" id="COG0494">
    <property type="taxonomic scope" value="Bacteria"/>
</dbReference>
<dbReference type="AlphaFoldDB" id="K6ZSC5"/>
<reference evidence="1 2" key="1">
    <citation type="journal article" date="2013" name="Genome Announc.">
        <title>Complete Genome Sequence of Glaciecola psychrophila Strain 170T.</title>
        <authorList>
            <person name="Yin J."/>
            <person name="Chen J."/>
            <person name="Liu G."/>
            <person name="Yu Y."/>
            <person name="Song L."/>
            <person name="Wang X."/>
            <person name="Qu X."/>
        </authorList>
    </citation>
    <scope>NUCLEOTIDE SEQUENCE [LARGE SCALE GENOMIC DNA]</scope>
    <source>
        <strain evidence="1 2">170</strain>
    </source>
</reference>
<protein>
    <recommendedName>
        <fullName evidence="3">Nudix hydrolase domain-containing protein</fullName>
    </recommendedName>
</protein>
<dbReference type="STRING" id="1129794.C427_0996"/>
<sequence>MGWDLPTHKQQKLISAQCTAHKAVWETTGLNVEVGKLLFTAPDETQYFECKLTDEFSRQLQEFPVPAWAQQKVSKISLVDPFNTEQDHWVNGINLITLREAYNQLD</sequence>
<dbReference type="OrthoDB" id="6322268at2"/>
<proteinExistence type="predicted"/>
<keyword evidence="2" id="KW-1185">Reference proteome</keyword>
<gene>
    <name evidence="1" type="ORF">C427_0996</name>
</gene>
<dbReference type="EMBL" id="CP003837">
    <property type="protein sequence ID" value="AGH43105.1"/>
    <property type="molecule type" value="Genomic_DNA"/>
</dbReference>